<protein>
    <submittedName>
        <fullName evidence="3">ABC-type tungstate transport system permease component-like protein</fullName>
    </submittedName>
</protein>
<feature type="chain" id="PRO_5003033137" evidence="1">
    <location>
        <begin position="22"/>
        <end position="273"/>
    </location>
</feature>
<evidence type="ECO:0000313" key="4">
    <source>
        <dbReference type="Proteomes" id="UP000007967"/>
    </source>
</evidence>
<dbReference type="Pfam" id="PF12849">
    <property type="entry name" value="PBP_like_2"/>
    <property type="match status" value="1"/>
</dbReference>
<sequence>MRRVVCLLAAVVVTGCSGGTAAVSSGPSGSFVLATTTSTQDSGLLDDLLPAFDEVSDCAVKTVAVGSGQAMKMGEKGDADVLLVHSPAAEQKFMAAGHGASREPVMHNDFVVVGPPADPAGLAGSAPGTAAAALKRIADRQAPFASRADDSGTHAKELALWKAAGVKPSGRWYVETGQGMGATLTIANQKQAYTLADRGTFLATKGLRTKVLFEDSADLRNDYHVIVVDHEGVNTGCATEFAGWVRQAPAQQLIAKYGEDRFGEPLFFADAGR</sequence>
<reference evidence="3 4" key="2">
    <citation type="journal article" date="2010" name="Stand. Genomic Sci.">
        <title>Complete genome sequence of Kribbella flavida type strain (IFO 14399).</title>
        <authorList>
            <person name="Pukall R."/>
            <person name="Lapidus A."/>
            <person name="Glavina Del Rio T."/>
            <person name="Copeland A."/>
            <person name="Tice H."/>
            <person name="Cheng J.-F."/>
            <person name="Lucas S."/>
            <person name="Chen F."/>
            <person name="Nolan M."/>
            <person name="LaButti K."/>
            <person name="Pati A."/>
            <person name="Ivanova N."/>
            <person name="Mavrommatis K."/>
            <person name="Mikhailova N."/>
            <person name="Pitluck S."/>
            <person name="Bruce D."/>
            <person name="Goodwin L."/>
            <person name="Land M."/>
            <person name="Hauser L."/>
            <person name="Chang Y.-J."/>
            <person name="Jeffries C.D."/>
            <person name="Chen A."/>
            <person name="Palaniappan K."/>
            <person name="Chain P."/>
            <person name="Rohde M."/>
            <person name="Goeker M."/>
            <person name="Bristow J."/>
            <person name="Eisen J.A."/>
            <person name="Markowitz V."/>
            <person name="Hugenholtz P."/>
            <person name="Kyrpides N.C."/>
            <person name="Klenk H.-P."/>
            <person name="Brettin T."/>
        </authorList>
    </citation>
    <scope>NUCLEOTIDE SEQUENCE [LARGE SCALE GENOMIC DNA]</scope>
    <source>
        <strain evidence="4">DSM 17836 / JCM 10339 / NBRC 14399</strain>
    </source>
</reference>
<dbReference type="HOGENOM" id="CLU_061511_0_0_11"/>
<feature type="domain" description="PBP" evidence="2">
    <location>
        <begin position="26"/>
        <end position="245"/>
    </location>
</feature>
<dbReference type="PANTHER" id="PTHR37945">
    <property type="entry name" value="EXTRACELLULAR TUNGSTATE BINDING PROTEIN"/>
    <property type="match status" value="1"/>
</dbReference>
<dbReference type="KEGG" id="kfl:Kfla_2121"/>
<dbReference type="InterPro" id="IPR024370">
    <property type="entry name" value="PBP_domain"/>
</dbReference>
<name>D2PS79_KRIFD</name>
<dbReference type="EMBL" id="CP001736">
    <property type="protein sequence ID" value="ADB31203.1"/>
    <property type="molecule type" value="Genomic_DNA"/>
</dbReference>
<dbReference type="Gene3D" id="3.40.190.10">
    <property type="entry name" value="Periplasmic binding protein-like II"/>
    <property type="match status" value="2"/>
</dbReference>
<dbReference type="OrthoDB" id="186379at2"/>
<accession>D2PS79</accession>
<organism evidence="3 4">
    <name type="scientific">Kribbella flavida (strain DSM 17836 / JCM 10339 / NBRC 14399)</name>
    <dbReference type="NCBI Taxonomy" id="479435"/>
    <lineage>
        <taxon>Bacteria</taxon>
        <taxon>Bacillati</taxon>
        <taxon>Actinomycetota</taxon>
        <taxon>Actinomycetes</taxon>
        <taxon>Propionibacteriales</taxon>
        <taxon>Kribbellaceae</taxon>
        <taxon>Kribbella</taxon>
    </lineage>
</organism>
<reference evidence="4" key="1">
    <citation type="submission" date="2009-09" db="EMBL/GenBank/DDBJ databases">
        <title>The complete genome of Kribbella flavida DSM 17836.</title>
        <authorList>
            <consortium name="US DOE Joint Genome Institute (JGI-PGF)"/>
            <person name="Lucas S."/>
            <person name="Copeland A."/>
            <person name="Lapidus A."/>
            <person name="Glavina del Rio T."/>
            <person name="Dalin E."/>
            <person name="Tice H."/>
            <person name="Bruce D."/>
            <person name="Goodwin L."/>
            <person name="Pitluck S."/>
            <person name="Kyrpides N."/>
            <person name="Mavromatis K."/>
            <person name="Ivanova N."/>
            <person name="Saunders E."/>
            <person name="Brettin T."/>
            <person name="Detter J.C."/>
            <person name="Han C."/>
            <person name="Larimer F."/>
            <person name="Land M."/>
            <person name="Hauser L."/>
            <person name="Markowitz V."/>
            <person name="Cheng J.-F."/>
            <person name="Hugenholtz P."/>
            <person name="Woyke T."/>
            <person name="Wu D."/>
            <person name="Pukall R."/>
            <person name="Klenk H.-P."/>
            <person name="Eisen J.A."/>
        </authorList>
    </citation>
    <scope>NUCLEOTIDE SEQUENCE [LARGE SCALE GENOMIC DNA]</scope>
    <source>
        <strain evidence="4">DSM 17836 / JCM 10339 / NBRC 14399</strain>
    </source>
</reference>
<dbReference type="RefSeq" id="WP_012919759.1">
    <property type="nucleotide sequence ID" value="NC_013729.1"/>
</dbReference>
<dbReference type="SUPFAM" id="SSF53850">
    <property type="entry name" value="Periplasmic binding protein-like II"/>
    <property type="match status" value="1"/>
</dbReference>
<evidence type="ECO:0000256" key="1">
    <source>
        <dbReference type="SAM" id="SignalP"/>
    </source>
</evidence>
<evidence type="ECO:0000313" key="3">
    <source>
        <dbReference type="EMBL" id="ADB31203.1"/>
    </source>
</evidence>
<dbReference type="eggNOG" id="COG2998">
    <property type="taxonomic scope" value="Bacteria"/>
</dbReference>
<gene>
    <name evidence="3" type="ordered locus">Kfla_2121</name>
</gene>
<dbReference type="PROSITE" id="PS51257">
    <property type="entry name" value="PROKAR_LIPOPROTEIN"/>
    <property type="match status" value="1"/>
</dbReference>
<dbReference type="AlphaFoldDB" id="D2PS79"/>
<keyword evidence="4" id="KW-1185">Reference proteome</keyword>
<keyword evidence="1" id="KW-0732">Signal</keyword>
<proteinExistence type="predicted"/>
<evidence type="ECO:0000259" key="2">
    <source>
        <dbReference type="Pfam" id="PF12849"/>
    </source>
</evidence>
<feature type="signal peptide" evidence="1">
    <location>
        <begin position="1"/>
        <end position="21"/>
    </location>
</feature>
<dbReference type="STRING" id="479435.Kfla_2121"/>
<dbReference type="PANTHER" id="PTHR37945:SF1">
    <property type="entry name" value="EXTRACELLULAR TUNGSTATE BINDING PROTEIN"/>
    <property type="match status" value="1"/>
</dbReference>
<dbReference type="Proteomes" id="UP000007967">
    <property type="component" value="Chromosome"/>
</dbReference>
<dbReference type="InterPro" id="IPR052738">
    <property type="entry name" value="ABC-Tungstate_binding"/>
</dbReference>